<dbReference type="InterPro" id="IPR016047">
    <property type="entry name" value="M23ase_b-sheet_dom"/>
</dbReference>
<dbReference type="Gene3D" id="2.70.70.10">
    <property type="entry name" value="Glucose Permease (Domain IIA)"/>
    <property type="match status" value="1"/>
</dbReference>
<feature type="compositionally biased region" description="Low complexity" evidence="1">
    <location>
        <begin position="14"/>
        <end position="23"/>
    </location>
</feature>
<dbReference type="Pfam" id="PF01551">
    <property type="entry name" value="Peptidase_M23"/>
    <property type="match status" value="1"/>
</dbReference>
<evidence type="ECO:0000256" key="1">
    <source>
        <dbReference type="SAM" id="MobiDB-lite"/>
    </source>
</evidence>
<protein>
    <submittedName>
        <fullName evidence="4">M23 family metallopeptidase</fullName>
    </submittedName>
</protein>
<reference evidence="4" key="1">
    <citation type="submission" date="2022-10" db="EMBL/GenBank/DDBJ databases">
        <title>Comparative genomic analysis of Cohnella hashimotonis sp. nov., isolated from the International Space Station.</title>
        <authorList>
            <person name="Simpson A."/>
            <person name="Venkateswaran K."/>
        </authorList>
    </citation>
    <scope>NUCLEOTIDE SEQUENCE</scope>
    <source>
        <strain evidence="4">DSM 28161</strain>
    </source>
</reference>
<accession>A0A9X4QUJ1</accession>
<sequence length="246" mass="26038">MNDSNKPNGKIDPSSTRNVVSSSSRSSATKRFFAKRWVFPAMYMAAAAIIVTILWLNASSGTSGKPKDEASSASVQQDIGAGGQTAEDPDALPVAASGEKLAWPVTNRDAMSVSMPYYNENGTEDEQAAAMVKDGNKFMPHTAVDLASKDGKAFDVKAAMSGEVAVAEQTPQNGYEIQIKHPNGLVTVYQSLAEMKVKVGDSVKQGDVLGTAGVSELEKDEGVHVHFAVKSNSQTVDPASLIEDLQ</sequence>
<name>A0A9X4QUJ1_9BACL</name>
<keyword evidence="2" id="KW-1133">Transmembrane helix</keyword>
<feature type="region of interest" description="Disordered" evidence="1">
    <location>
        <begin position="1"/>
        <end position="23"/>
    </location>
</feature>
<dbReference type="GO" id="GO:0004222">
    <property type="term" value="F:metalloendopeptidase activity"/>
    <property type="evidence" value="ECO:0007669"/>
    <property type="project" value="TreeGrafter"/>
</dbReference>
<dbReference type="PANTHER" id="PTHR21666">
    <property type="entry name" value="PEPTIDASE-RELATED"/>
    <property type="match status" value="1"/>
</dbReference>
<proteinExistence type="predicted"/>
<dbReference type="Proteomes" id="UP001153404">
    <property type="component" value="Unassembled WGS sequence"/>
</dbReference>
<feature type="region of interest" description="Disordered" evidence="1">
    <location>
        <begin position="61"/>
        <end position="91"/>
    </location>
</feature>
<comment type="caution">
    <text evidence="4">The sequence shown here is derived from an EMBL/GenBank/DDBJ whole genome shotgun (WGS) entry which is preliminary data.</text>
</comment>
<dbReference type="InterPro" id="IPR050570">
    <property type="entry name" value="Cell_wall_metabolism_enzyme"/>
</dbReference>
<evidence type="ECO:0000259" key="3">
    <source>
        <dbReference type="Pfam" id="PF01551"/>
    </source>
</evidence>
<evidence type="ECO:0000313" key="5">
    <source>
        <dbReference type="Proteomes" id="UP001153404"/>
    </source>
</evidence>
<dbReference type="RefSeq" id="WP_277534598.1">
    <property type="nucleotide sequence ID" value="NZ_JAPDIA010000007.1"/>
</dbReference>
<dbReference type="EMBL" id="JAPDIA010000007">
    <property type="protein sequence ID" value="MDG0811780.1"/>
    <property type="molecule type" value="Genomic_DNA"/>
</dbReference>
<dbReference type="SUPFAM" id="SSF51261">
    <property type="entry name" value="Duplicated hybrid motif"/>
    <property type="match status" value="1"/>
</dbReference>
<dbReference type="InterPro" id="IPR011055">
    <property type="entry name" value="Dup_hybrid_motif"/>
</dbReference>
<keyword evidence="2" id="KW-0812">Transmembrane</keyword>
<organism evidence="4 5">
    <name type="scientific">Cohnella rhizosphaerae</name>
    <dbReference type="NCBI Taxonomy" id="1457232"/>
    <lineage>
        <taxon>Bacteria</taxon>
        <taxon>Bacillati</taxon>
        <taxon>Bacillota</taxon>
        <taxon>Bacilli</taxon>
        <taxon>Bacillales</taxon>
        <taxon>Paenibacillaceae</taxon>
        <taxon>Cohnella</taxon>
    </lineage>
</organism>
<gene>
    <name evidence="4" type="ORF">OMP40_22210</name>
</gene>
<dbReference type="CDD" id="cd12797">
    <property type="entry name" value="M23_peptidase"/>
    <property type="match status" value="1"/>
</dbReference>
<dbReference type="AlphaFoldDB" id="A0A9X4QUJ1"/>
<evidence type="ECO:0000313" key="4">
    <source>
        <dbReference type="EMBL" id="MDG0811780.1"/>
    </source>
</evidence>
<keyword evidence="5" id="KW-1185">Reference proteome</keyword>
<evidence type="ECO:0000256" key="2">
    <source>
        <dbReference type="SAM" id="Phobius"/>
    </source>
</evidence>
<keyword evidence="2" id="KW-0472">Membrane</keyword>
<feature type="domain" description="M23ase beta-sheet core" evidence="3">
    <location>
        <begin position="140"/>
        <end position="238"/>
    </location>
</feature>
<dbReference type="PANTHER" id="PTHR21666:SF291">
    <property type="entry name" value="STAGE II SPORULATION PROTEIN Q"/>
    <property type="match status" value="1"/>
</dbReference>
<feature type="transmembrane region" description="Helical" evidence="2">
    <location>
        <begin position="37"/>
        <end position="56"/>
    </location>
</feature>